<dbReference type="FunFam" id="1.10.10.10:FF:000099">
    <property type="entry name" value="Two-component system response regulator TorR"/>
    <property type="match status" value="1"/>
</dbReference>
<feature type="domain" description="OmpR/PhoB-type" evidence="11">
    <location>
        <begin position="144"/>
        <end position="243"/>
    </location>
</feature>
<dbReference type="InterPro" id="IPR036388">
    <property type="entry name" value="WH-like_DNA-bd_sf"/>
</dbReference>
<dbReference type="InterPro" id="IPR001789">
    <property type="entry name" value="Sig_transdc_resp-reg_receiver"/>
</dbReference>
<dbReference type="SMART" id="SM00862">
    <property type="entry name" value="Trans_reg_C"/>
    <property type="match status" value="1"/>
</dbReference>
<evidence type="ECO:0000313" key="13">
    <source>
        <dbReference type="Proteomes" id="UP000065641"/>
    </source>
</evidence>
<proteinExistence type="predicted"/>
<organism evidence="12 13">
    <name type="scientific">Pseudohongiella spirulinae</name>
    <dbReference type="NCBI Taxonomy" id="1249552"/>
    <lineage>
        <taxon>Bacteria</taxon>
        <taxon>Pseudomonadati</taxon>
        <taxon>Pseudomonadota</taxon>
        <taxon>Gammaproteobacteria</taxon>
        <taxon>Pseudomonadales</taxon>
        <taxon>Pseudohongiellaceae</taxon>
        <taxon>Pseudohongiella</taxon>
    </lineage>
</organism>
<dbReference type="InterPro" id="IPR011006">
    <property type="entry name" value="CheY-like_superfamily"/>
</dbReference>
<keyword evidence="7" id="KW-0804">Transcription</keyword>
<keyword evidence="3 8" id="KW-0597">Phosphoprotein</keyword>
<feature type="modified residue" description="4-aspartylphosphate" evidence="8">
    <location>
        <position position="68"/>
    </location>
</feature>
<dbReference type="OrthoDB" id="9802426at2"/>
<reference evidence="12 13" key="1">
    <citation type="submission" date="2015-11" db="EMBL/GenBank/DDBJ databases">
        <authorList>
            <person name="Zhang Y."/>
            <person name="Guo Z."/>
        </authorList>
    </citation>
    <scope>NUCLEOTIDE SEQUENCE [LARGE SCALE GENOMIC DNA]</scope>
    <source>
        <strain evidence="12 13">KCTC 32221</strain>
    </source>
</reference>
<protein>
    <submittedName>
        <fullName evidence="12">Chemotaxis protein CheY</fullName>
    </submittedName>
</protein>
<dbReference type="Pfam" id="PF00072">
    <property type="entry name" value="Response_reg"/>
    <property type="match status" value="1"/>
</dbReference>
<dbReference type="PATRIC" id="fig|1249552.3.peg.1089"/>
<evidence type="ECO:0000313" key="12">
    <source>
        <dbReference type="EMBL" id="ALO45746.1"/>
    </source>
</evidence>
<dbReference type="CDD" id="cd00383">
    <property type="entry name" value="trans_reg_C"/>
    <property type="match status" value="1"/>
</dbReference>
<keyword evidence="4" id="KW-0902">Two-component regulatory system</keyword>
<evidence type="ECO:0000256" key="5">
    <source>
        <dbReference type="ARBA" id="ARBA00023015"/>
    </source>
</evidence>
<evidence type="ECO:0000256" key="4">
    <source>
        <dbReference type="ARBA" id="ARBA00023012"/>
    </source>
</evidence>
<dbReference type="PROSITE" id="PS51755">
    <property type="entry name" value="OMPR_PHOB"/>
    <property type="match status" value="1"/>
</dbReference>
<sequence>MNQQTASSQTTSAPSSAVRLLLIEDDVRLASLVRDYLAQEYFEVTVQHQGDVAIASFDASQVDIVVLDLMLPGMNGLQVCTELRKTFAGPILILTAKSSDIDHVMGLELGADDFVTKPIEPPVLLARLRALLRRSRQSTHSPQSEQLVFGRLLVDLQSHRVVLDGVDVDLTTQEFELLAYLAQHAGSVLSRDDIYSRIRGIDYDGLDRTVDVRISRLRKKLHDNPEQPFRIRTIWGKGYLFVASAWA</sequence>
<keyword evidence="6 9" id="KW-0238">DNA-binding</keyword>
<dbReference type="SUPFAM" id="SSF46894">
    <property type="entry name" value="C-terminal effector domain of the bipartite response regulators"/>
    <property type="match status" value="1"/>
</dbReference>
<evidence type="ECO:0000256" key="6">
    <source>
        <dbReference type="ARBA" id="ARBA00023125"/>
    </source>
</evidence>
<dbReference type="GO" id="GO:0006355">
    <property type="term" value="P:regulation of DNA-templated transcription"/>
    <property type="evidence" value="ECO:0007669"/>
    <property type="project" value="InterPro"/>
</dbReference>
<dbReference type="PANTHER" id="PTHR48111:SF47">
    <property type="entry name" value="TRANSCRIPTIONAL REGULATORY PROTEIN RSTA"/>
    <property type="match status" value="1"/>
</dbReference>
<dbReference type="Gene3D" id="3.40.50.2300">
    <property type="match status" value="1"/>
</dbReference>
<comment type="subcellular location">
    <subcellularLocation>
        <location evidence="1">Cytoplasm</location>
    </subcellularLocation>
</comment>
<keyword evidence="2" id="KW-0963">Cytoplasm</keyword>
<evidence type="ECO:0000256" key="2">
    <source>
        <dbReference type="ARBA" id="ARBA00022490"/>
    </source>
</evidence>
<dbReference type="GO" id="GO:0000976">
    <property type="term" value="F:transcription cis-regulatory region binding"/>
    <property type="evidence" value="ECO:0007669"/>
    <property type="project" value="TreeGrafter"/>
</dbReference>
<feature type="domain" description="Response regulatory" evidence="10">
    <location>
        <begin position="19"/>
        <end position="132"/>
    </location>
</feature>
<evidence type="ECO:0000259" key="10">
    <source>
        <dbReference type="PROSITE" id="PS50110"/>
    </source>
</evidence>
<name>A0A0S2KCQ7_9GAMM</name>
<feature type="DNA-binding region" description="OmpR/PhoB-type" evidence="9">
    <location>
        <begin position="144"/>
        <end position="243"/>
    </location>
</feature>
<dbReference type="PANTHER" id="PTHR48111">
    <property type="entry name" value="REGULATOR OF RPOS"/>
    <property type="match status" value="1"/>
</dbReference>
<evidence type="ECO:0000256" key="1">
    <source>
        <dbReference type="ARBA" id="ARBA00004496"/>
    </source>
</evidence>
<dbReference type="InterPro" id="IPR016032">
    <property type="entry name" value="Sig_transdc_resp-reg_C-effctor"/>
</dbReference>
<evidence type="ECO:0000256" key="3">
    <source>
        <dbReference type="ARBA" id="ARBA00022553"/>
    </source>
</evidence>
<evidence type="ECO:0000256" key="8">
    <source>
        <dbReference type="PROSITE-ProRule" id="PRU00169"/>
    </source>
</evidence>
<dbReference type="SUPFAM" id="SSF52172">
    <property type="entry name" value="CheY-like"/>
    <property type="match status" value="1"/>
</dbReference>
<dbReference type="KEGG" id="pspi:PS2015_1083"/>
<dbReference type="InterPro" id="IPR039420">
    <property type="entry name" value="WalR-like"/>
</dbReference>
<dbReference type="Gene3D" id="6.10.250.690">
    <property type="match status" value="1"/>
</dbReference>
<dbReference type="PROSITE" id="PS50110">
    <property type="entry name" value="RESPONSE_REGULATORY"/>
    <property type="match status" value="1"/>
</dbReference>
<keyword evidence="13" id="KW-1185">Reference proteome</keyword>
<evidence type="ECO:0000259" key="11">
    <source>
        <dbReference type="PROSITE" id="PS51755"/>
    </source>
</evidence>
<dbReference type="RefSeq" id="WP_058021258.1">
    <property type="nucleotide sequence ID" value="NZ_CP013189.1"/>
</dbReference>
<dbReference type="GO" id="GO:0032993">
    <property type="term" value="C:protein-DNA complex"/>
    <property type="evidence" value="ECO:0007669"/>
    <property type="project" value="TreeGrafter"/>
</dbReference>
<dbReference type="GO" id="GO:0005829">
    <property type="term" value="C:cytosol"/>
    <property type="evidence" value="ECO:0007669"/>
    <property type="project" value="TreeGrafter"/>
</dbReference>
<dbReference type="Proteomes" id="UP000065641">
    <property type="component" value="Chromosome"/>
</dbReference>
<evidence type="ECO:0000256" key="9">
    <source>
        <dbReference type="PROSITE-ProRule" id="PRU01091"/>
    </source>
</evidence>
<evidence type="ECO:0000256" key="7">
    <source>
        <dbReference type="ARBA" id="ARBA00023163"/>
    </source>
</evidence>
<dbReference type="EMBL" id="CP013189">
    <property type="protein sequence ID" value="ALO45746.1"/>
    <property type="molecule type" value="Genomic_DNA"/>
</dbReference>
<accession>A0A0S2KCQ7</accession>
<dbReference type="Gene3D" id="1.10.10.10">
    <property type="entry name" value="Winged helix-like DNA-binding domain superfamily/Winged helix DNA-binding domain"/>
    <property type="match status" value="1"/>
</dbReference>
<dbReference type="InterPro" id="IPR001867">
    <property type="entry name" value="OmpR/PhoB-type_DNA-bd"/>
</dbReference>
<dbReference type="GO" id="GO:0000156">
    <property type="term" value="F:phosphorelay response regulator activity"/>
    <property type="evidence" value="ECO:0007669"/>
    <property type="project" value="TreeGrafter"/>
</dbReference>
<keyword evidence="5" id="KW-0805">Transcription regulation</keyword>
<dbReference type="SMART" id="SM00448">
    <property type="entry name" value="REC"/>
    <property type="match status" value="1"/>
</dbReference>
<dbReference type="STRING" id="1249552.PS2015_1083"/>
<gene>
    <name evidence="12" type="ORF">PS2015_1083</name>
</gene>
<dbReference type="Pfam" id="PF00486">
    <property type="entry name" value="Trans_reg_C"/>
    <property type="match status" value="1"/>
</dbReference>
<dbReference type="AlphaFoldDB" id="A0A0S2KCQ7"/>